<dbReference type="FunFam" id="4.10.410.10:FF:000018">
    <property type="entry name" value="Tissue factor pathway inhibitor"/>
    <property type="match status" value="1"/>
</dbReference>
<keyword evidence="10" id="KW-1015">Disulfide bond</keyword>
<dbReference type="PRINTS" id="PR00759">
    <property type="entry name" value="BASICPTASE"/>
</dbReference>
<dbReference type="Pfam" id="PF00014">
    <property type="entry name" value="Kunitz_BPTI"/>
    <property type="match status" value="3"/>
</dbReference>
<comment type="subunit">
    <text evidence="14">Finds in a complex with ABCB1, TFPI2 and PPP2R3C; leading to the dephosphorylation of ABCB1.</text>
</comment>
<keyword evidence="11" id="KW-0325">Glycoprotein</keyword>
<dbReference type="GO" id="GO:0007595">
    <property type="term" value="P:lactation"/>
    <property type="evidence" value="ECO:0007669"/>
    <property type="project" value="UniProtKB-KW"/>
</dbReference>
<keyword evidence="4 15" id="KW-0356">Hemostasis</keyword>
<evidence type="ECO:0000256" key="2">
    <source>
        <dbReference type="ARBA" id="ARBA00022525"/>
    </source>
</evidence>
<evidence type="ECO:0000313" key="17">
    <source>
        <dbReference type="Ensembl" id="ENSVURP00010025152.1"/>
    </source>
</evidence>
<evidence type="ECO:0000313" key="18">
    <source>
        <dbReference type="Proteomes" id="UP000314987"/>
    </source>
</evidence>
<feature type="signal peptide" evidence="15">
    <location>
        <begin position="1"/>
        <end position="19"/>
    </location>
</feature>
<dbReference type="GO" id="GO:0007596">
    <property type="term" value="P:blood coagulation"/>
    <property type="evidence" value="ECO:0007669"/>
    <property type="project" value="UniProtKB-UniRule"/>
</dbReference>
<evidence type="ECO:0000259" key="16">
    <source>
        <dbReference type="PROSITE" id="PS50279"/>
    </source>
</evidence>
<feature type="domain" description="BPTI/Kunitz inhibitor" evidence="16">
    <location>
        <begin position="33"/>
        <end position="83"/>
    </location>
</feature>
<evidence type="ECO:0000256" key="15">
    <source>
        <dbReference type="PIRNR" id="PIRNR001620"/>
    </source>
</evidence>
<feature type="chain" id="PRO_5021524215" description="Tissue factor pathway inhibitor" evidence="15">
    <location>
        <begin position="20"/>
        <end position="229"/>
    </location>
</feature>
<evidence type="ECO:0000256" key="6">
    <source>
        <dbReference type="ARBA" id="ARBA00022737"/>
    </source>
</evidence>
<keyword evidence="6" id="KW-0677">Repeat</keyword>
<dbReference type="Gene3D" id="4.10.410.10">
    <property type="entry name" value="Pancreatic trypsin inhibitor Kunitz domain"/>
    <property type="match status" value="3"/>
</dbReference>
<name>A0A4X2LW01_VOMUR</name>
<gene>
    <name evidence="17" type="primary">TFPI2</name>
</gene>
<accession>A0A4X2LW01</accession>
<dbReference type="STRING" id="29139.ENSVURP00010025152"/>
<dbReference type="FunFam" id="4.10.410.10:FF:000004">
    <property type="entry name" value="Tissue factor pathway inhibitor"/>
    <property type="match status" value="1"/>
</dbReference>
<keyword evidence="2" id="KW-0964">Secreted</keyword>
<dbReference type="SUPFAM" id="SSF57362">
    <property type="entry name" value="BPTI-like"/>
    <property type="match status" value="3"/>
</dbReference>
<feature type="domain" description="BPTI/Kunitz inhibitor" evidence="16">
    <location>
        <begin position="152"/>
        <end position="202"/>
    </location>
</feature>
<proteinExistence type="predicted"/>
<keyword evidence="18" id="KW-1185">Reference proteome</keyword>
<evidence type="ECO:0000256" key="14">
    <source>
        <dbReference type="ARBA" id="ARBA00065443"/>
    </source>
</evidence>
<dbReference type="AlphaFoldDB" id="A0A4X2LW01"/>
<sequence>MLTLLLLLWSALLSRPALGQPLPESRDVPPARCLLPPDEGPCRARLPSFYYDRHLQSCRLFFFGGCQGNDNNFETSEDCEQECGWIPRVPKICRLEVDGAEFGEHQEQYFFNLSSMACEKFVFGGGHGNRNRFPDAAMCKNFCAPVKIPPFCYSPQDEGPCSANVTRYYFNWKSKICEPFTYTGCGGNENNFVSLTDCAHVCVKALKKKLRKMPRLSFAKKMKTYKKLP</sequence>
<dbReference type="PIRSF" id="PIRSF001620">
    <property type="entry name" value="TFPI"/>
    <property type="match status" value="1"/>
</dbReference>
<keyword evidence="7" id="KW-0494">Milk protein</keyword>
<evidence type="ECO:0000256" key="11">
    <source>
        <dbReference type="ARBA" id="ARBA00023180"/>
    </source>
</evidence>
<evidence type="ECO:0000256" key="4">
    <source>
        <dbReference type="ARBA" id="ARBA00022696"/>
    </source>
</evidence>
<evidence type="ECO:0000256" key="10">
    <source>
        <dbReference type="ARBA" id="ARBA00023157"/>
    </source>
</evidence>
<dbReference type="CDD" id="cd22616">
    <property type="entry name" value="Kunitz_TFPI2_1-like"/>
    <property type="match status" value="1"/>
</dbReference>
<dbReference type="SMART" id="SM00131">
    <property type="entry name" value="KU"/>
    <property type="match status" value="3"/>
</dbReference>
<dbReference type="CDD" id="cd22615">
    <property type="entry name" value="Kunitz_TFPI1_TFPI2_3-like"/>
    <property type="match status" value="1"/>
</dbReference>
<dbReference type="PROSITE" id="PS00280">
    <property type="entry name" value="BPTI_KUNITZ_1"/>
    <property type="match status" value="2"/>
</dbReference>
<dbReference type="GeneTree" id="ENSGT00940000159917"/>
<dbReference type="InterPro" id="IPR008296">
    <property type="entry name" value="TFPI-like"/>
</dbReference>
<evidence type="ECO:0000256" key="13">
    <source>
        <dbReference type="ARBA" id="ARBA00060238"/>
    </source>
</evidence>
<keyword evidence="5 15" id="KW-0732">Signal</keyword>
<dbReference type="InterPro" id="IPR020901">
    <property type="entry name" value="Prtase_inh_Kunz-CS"/>
</dbReference>
<evidence type="ECO:0000256" key="8">
    <source>
        <dbReference type="ARBA" id="ARBA00022900"/>
    </source>
</evidence>
<dbReference type="FunFam" id="4.10.410.10:FF:000011">
    <property type="entry name" value="Tissue factor pathway inhibitor"/>
    <property type="match status" value="1"/>
</dbReference>
<evidence type="ECO:0000256" key="9">
    <source>
        <dbReference type="ARBA" id="ARBA00023084"/>
    </source>
</evidence>
<evidence type="ECO:0000256" key="7">
    <source>
        <dbReference type="ARBA" id="ARBA00022743"/>
    </source>
</evidence>
<dbReference type="InterPro" id="IPR036880">
    <property type="entry name" value="Kunitz_BPTI_sf"/>
</dbReference>
<dbReference type="OMA" id="REEYFFN"/>
<reference evidence="18" key="1">
    <citation type="submission" date="2018-12" db="EMBL/GenBank/DDBJ databases">
        <authorList>
            <person name="Yazar S."/>
        </authorList>
    </citation>
    <scope>NUCLEOTIDE SEQUENCE [LARGE SCALE GENOMIC DNA]</scope>
</reference>
<dbReference type="GO" id="GO:0005615">
    <property type="term" value="C:extracellular space"/>
    <property type="evidence" value="ECO:0007669"/>
    <property type="project" value="TreeGrafter"/>
</dbReference>
<keyword evidence="3 15" id="KW-0646">Protease inhibitor</keyword>
<evidence type="ECO:0000256" key="1">
    <source>
        <dbReference type="ARBA" id="ARBA00004613"/>
    </source>
</evidence>
<dbReference type="GO" id="GO:0004867">
    <property type="term" value="F:serine-type endopeptidase inhibitor activity"/>
    <property type="evidence" value="ECO:0007669"/>
    <property type="project" value="UniProtKB-UniRule"/>
</dbReference>
<comment type="subcellular location">
    <subcellularLocation>
        <location evidence="1 15">Secreted</location>
    </subcellularLocation>
</comment>
<dbReference type="PANTHER" id="PTHR10083:SF376">
    <property type="entry name" value="SERINE PEPTIDASE INHIBITOR, KUNITZ TYPE, 3"/>
    <property type="match status" value="1"/>
</dbReference>
<dbReference type="InterPro" id="IPR050098">
    <property type="entry name" value="TFPI/VKTCI-like"/>
</dbReference>
<keyword evidence="12" id="KW-0421">Lactation</keyword>
<keyword evidence="8 15" id="KW-0722">Serine protease inhibitor</keyword>
<reference evidence="17" key="3">
    <citation type="submission" date="2025-09" db="UniProtKB">
        <authorList>
            <consortium name="Ensembl"/>
        </authorList>
    </citation>
    <scope>IDENTIFICATION</scope>
</reference>
<dbReference type="Proteomes" id="UP000314987">
    <property type="component" value="Unassembled WGS sequence"/>
</dbReference>
<reference evidence="17" key="2">
    <citation type="submission" date="2025-08" db="UniProtKB">
        <authorList>
            <consortium name="Ensembl"/>
        </authorList>
    </citation>
    <scope>IDENTIFICATION</scope>
</reference>
<dbReference type="InterPro" id="IPR002223">
    <property type="entry name" value="Kunitz_BPTI"/>
</dbReference>
<organism evidence="17 18">
    <name type="scientific">Vombatus ursinus</name>
    <name type="common">Common wombat</name>
    <dbReference type="NCBI Taxonomy" id="29139"/>
    <lineage>
        <taxon>Eukaryota</taxon>
        <taxon>Metazoa</taxon>
        <taxon>Chordata</taxon>
        <taxon>Craniata</taxon>
        <taxon>Vertebrata</taxon>
        <taxon>Euteleostomi</taxon>
        <taxon>Mammalia</taxon>
        <taxon>Metatheria</taxon>
        <taxon>Diprotodontia</taxon>
        <taxon>Vombatidae</taxon>
        <taxon>Vombatus</taxon>
    </lineage>
</organism>
<evidence type="ECO:0000256" key="12">
    <source>
        <dbReference type="ARBA" id="ARBA00043262"/>
    </source>
</evidence>
<comment type="function">
    <text evidence="13">May play a role in the regulation of plasmin-mediated matrix remodeling. Inhibits trypsin, plasmin, factor VIIa/tissue factor and weakly factor Xa. Has no effect on thrombin.</text>
</comment>
<dbReference type="PROSITE" id="PS50279">
    <property type="entry name" value="BPTI_KUNITZ_2"/>
    <property type="match status" value="3"/>
</dbReference>
<keyword evidence="9 15" id="KW-0094">Blood coagulation</keyword>
<evidence type="ECO:0000256" key="3">
    <source>
        <dbReference type="ARBA" id="ARBA00022690"/>
    </source>
</evidence>
<protein>
    <recommendedName>
        <fullName evidence="15">Tissue factor pathway inhibitor</fullName>
    </recommendedName>
</protein>
<dbReference type="PANTHER" id="PTHR10083">
    <property type="entry name" value="KUNITZ-TYPE PROTEASE INHIBITOR-RELATED"/>
    <property type="match status" value="1"/>
</dbReference>
<dbReference type="Ensembl" id="ENSVURT00010028647.1">
    <property type="protein sequence ID" value="ENSVURP00010025152.1"/>
    <property type="gene ID" value="ENSVURG00010019266.1"/>
</dbReference>
<evidence type="ECO:0000256" key="5">
    <source>
        <dbReference type="ARBA" id="ARBA00022729"/>
    </source>
</evidence>
<feature type="domain" description="BPTI/Kunitz inhibitor" evidence="16">
    <location>
        <begin position="93"/>
        <end position="143"/>
    </location>
</feature>